<feature type="domain" description="Ataxin 2 SM" evidence="2">
    <location>
        <begin position="33"/>
        <end position="111"/>
    </location>
</feature>
<feature type="compositionally biased region" description="Basic residues" evidence="1">
    <location>
        <begin position="152"/>
        <end position="164"/>
    </location>
</feature>
<evidence type="ECO:0000313" key="3">
    <source>
        <dbReference type="EMBL" id="KAG8386132.1"/>
    </source>
</evidence>
<protein>
    <recommendedName>
        <fullName evidence="2">Ataxin 2 SM domain-containing protein</fullName>
    </recommendedName>
</protein>
<dbReference type="PANTHER" id="PTHR12854">
    <property type="entry name" value="ATAXIN 2-RELATED"/>
    <property type="match status" value="1"/>
</dbReference>
<dbReference type="GO" id="GO:0034063">
    <property type="term" value="P:stress granule assembly"/>
    <property type="evidence" value="ECO:0007669"/>
    <property type="project" value="TreeGrafter"/>
</dbReference>
<evidence type="ECO:0000259" key="2">
    <source>
        <dbReference type="Pfam" id="PF14438"/>
    </source>
</evidence>
<proteinExistence type="predicted"/>
<name>A0AAV6Y1D9_9LAMI</name>
<comment type="caution">
    <text evidence="3">The sequence shown here is derived from an EMBL/GenBank/DDBJ whole genome shotgun (WGS) entry which is preliminary data.</text>
</comment>
<feature type="region of interest" description="Disordered" evidence="1">
    <location>
        <begin position="145"/>
        <end position="179"/>
    </location>
</feature>
<dbReference type="EMBL" id="WHWC01000003">
    <property type="protein sequence ID" value="KAG8386132.1"/>
    <property type="molecule type" value="Genomic_DNA"/>
</dbReference>
<dbReference type="Proteomes" id="UP000826271">
    <property type="component" value="Unassembled WGS sequence"/>
</dbReference>
<keyword evidence="4" id="KW-1185">Reference proteome</keyword>
<dbReference type="AlphaFoldDB" id="A0AAV6Y1D9"/>
<dbReference type="InterPro" id="IPR045117">
    <property type="entry name" value="ATXN2-like"/>
</dbReference>
<sequence length="579" mass="62437">MACRKGHLRGEGRNRNAAAAAAATAVPSVAVSDALLFTMMCIIGLPVDIHAKDGSVYSGIFHTASFDKDYAIVLKKARMIEKGNQEANVVNGNFIETLIIRSQDLVQVVAKAVPLPSDGITGYVKGDGLEATASRSECLNREAEVIKTDKSKGHRKDKSRTRFSARRENNFPYSSTTNTVNLLDDSSEVHNERLHTTKIEEAHKLSVDGRQVQDGSEVKKSNSHNNPEFQDERTMNQVQGSNPTIASCQAQSTTAVNILEEANRKQTPKGVSYGQVRPTLDETACTVVSPPNVSVASIPTVDVNSESSLSASSNSFLLVPPKGSSFNRTAKESKLNPGAKIFYPSMLHHRTVTPPAVPNGASVSYMPGTYTVPPITNAQEEIDASSFARSSMPVKFVQYSNMAIANGGNDAPYVQPRHNWLNLSTTGVIIVTEKLGNICFDKIIGQVINRTQPVRYAGQYHNFQTGPAYVHPNPQNVMLGRVGPLVCMHPISSDVVQSAVGFSPATARPHLNPHQVHFSKHQGNASAQAVQLCLTPPIIANGPQPFVMPSSSPISQPLFPVLRPIPVPGSNGYLSTKFA</sequence>
<dbReference type="PANTHER" id="PTHR12854:SF12">
    <property type="entry name" value="POLYADENYLATE-BINDING PROTEIN INTERACTING PROTEIN"/>
    <property type="match status" value="1"/>
</dbReference>
<evidence type="ECO:0000313" key="4">
    <source>
        <dbReference type="Proteomes" id="UP000826271"/>
    </source>
</evidence>
<dbReference type="GO" id="GO:0010494">
    <property type="term" value="C:cytoplasmic stress granule"/>
    <property type="evidence" value="ECO:0007669"/>
    <property type="project" value="TreeGrafter"/>
</dbReference>
<feature type="region of interest" description="Disordered" evidence="1">
    <location>
        <begin position="206"/>
        <end position="230"/>
    </location>
</feature>
<organism evidence="3 4">
    <name type="scientific">Buddleja alternifolia</name>
    <dbReference type="NCBI Taxonomy" id="168488"/>
    <lineage>
        <taxon>Eukaryota</taxon>
        <taxon>Viridiplantae</taxon>
        <taxon>Streptophyta</taxon>
        <taxon>Embryophyta</taxon>
        <taxon>Tracheophyta</taxon>
        <taxon>Spermatophyta</taxon>
        <taxon>Magnoliopsida</taxon>
        <taxon>eudicotyledons</taxon>
        <taxon>Gunneridae</taxon>
        <taxon>Pentapetalae</taxon>
        <taxon>asterids</taxon>
        <taxon>lamiids</taxon>
        <taxon>Lamiales</taxon>
        <taxon>Scrophulariaceae</taxon>
        <taxon>Buddlejeae</taxon>
        <taxon>Buddleja</taxon>
    </lineage>
</organism>
<reference evidence="3" key="1">
    <citation type="submission" date="2019-10" db="EMBL/GenBank/DDBJ databases">
        <authorList>
            <person name="Zhang R."/>
            <person name="Pan Y."/>
            <person name="Wang J."/>
            <person name="Ma R."/>
            <person name="Yu S."/>
        </authorList>
    </citation>
    <scope>NUCLEOTIDE SEQUENCE</scope>
    <source>
        <strain evidence="3">LA-IB0</strain>
        <tissue evidence="3">Leaf</tissue>
    </source>
</reference>
<evidence type="ECO:0000256" key="1">
    <source>
        <dbReference type="SAM" id="MobiDB-lite"/>
    </source>
</evidence>
<dbReference type="InterPro" id="IPR025852">
    <property type="entry name" value="SM_dom_ATX"/>
</dbReference>
<dbReference type="GO" id="GO:0003729">
    <property type="term" value="F:mRNA binding"/>
    <property type="evidence" value="ECO:0007669"/>
    <property type="project" value="TreeGrafter"/>
</dbReference>
<accession>A0AAV6Y1D9</accession>
<gene>
    <name evidence="3" type="ORF">BUALT_Bualt03G0117200</name>
</gene>
<dbReference type="Pfam" id="PF14438">
    <property type="entry name" value="SM-ATX"/>
    <property type="match status" value="1"/>
</dbReference>